<feature type="transmembrane region" description="Helical" evidence="1">
    <location>
        <begin position="182"/>
        <end position="204"/>
    </location>
</feature>
<protein>
    <recommendedName>
        <fullName evidence="4">Integral membrane protein</fullName>
    </recommendedName>
</protein>
<sequence>MRSGRVWLVVGAAAGVAMALGHFPYLAGAARTLAATALSLVGSGGHAIIRAAAHHGASRRVILGATAVIAVLVTGVTAWLCVVAAKGTLRLRSLLALILLVLGAASFAYHPGGVAGGTLLLAVAAGGLALVLTGPLVAAPLAALAGLLAGAYLPALLLRGQIGQPVVEALHQAIYGQPGTSVALHALLLVIAVAPFLLALRVLVRR</sequence>
<dbReference type="EMBL" id="WJHE01000248">
    <property type="protein sequence ID" value="MST32213.1"/>
    <property type="molecule type" value="Genomic_DNA"/>
</dbReference>
<comment type="caution">
    <text evidence="2">The sequence shown here is derived from an EMBL/GenBank/DDBJ whole genome shotgun (WGS) entry which is preliminary data.</text>
</comment>
<name>A0ABW9QV01_9ACTN</name>
<keyword evidence="1" id="KW-1133">Transmembrane helix</keyword>
<keyword evidence="1" id="KW-0812">Transmembrane</keyword>
<evidence type="ECO:0000313" key="3">
    <source>
        <dbReference type="Proteomes" id="UP000437736"/>
    </source>
</evidence>
<evidence type="ECO:0000313" key="2">
    <source>
        <dbReference type="EMBL" id="MST32213.1"/>
    </source>
</evidence>
<gene>
    <name evidence="2" type="ORF">GHK86_05665</name>
</gene>
<organism evidence="2 3">
    <name type="scientific">Acidiferrimicrobium australe</name>
    <dbReference type="NCBI Taxonomy" id="2664430"/>
    <lineage>
        <taxon>Bacteria</taxon>
        <taxon>Bacillati</taxon>
        <taxon>Actinomycetota</taxon>
        <taxon>Acidimicrobiia</taxon>
        <taxon>Acidimicrobiales</taxon>
        <taxon>Acidimicrobiaceae</taxon>
        <taxon>Acidiferrimicrobium</taxon>
    </lineage>
</organism>
<feature type="transmembrane region" description="Helical" evidence="1">
    <location>
        <begin position="61"/>
        <end position="85"/>
    </location>
</feature>
<feature type="transmembrane region" description="Helical" evidence="1">
    <location>
        <begin position="91"/>
        <end position="109"/>
    </location>
</feature>
<feature type="transmembrane region" description="Helical" evidence="1">
    <location>
        <begin position="121"/>
        <end position="149"/>
    </location>
</feature>
<dbReference type="Proteomes" id="UP000437736">
    <property type="component" value="Unassembled WGS sequence"/>
</dbReference>
<keyword evidence="3" id="KW-1185">Reference proteome</keyword>
<evidence type="ECO:0000256" key="1">
    <source>
        <dbReference type="SAM" id="Phobius"/>
    </source>
</evidence>
<proteinExistence type="predicted"/>
<accession>A0ABW9QV01</accession>
<reference evidence="2 3" key="1">
    <citation type="submission" date="2019-11" db="EMBL/GenBank/DDBJ databases">
        <title>Acidiferrimicrobium australis gen. nov., sp. nov., an acidophilic and obligately heterotrophic, member of the Actinobacteria that catalyses dissimilatory oxido- reduction of iron isolated from metal-rich acidic water in Chile.</title>
        <authorList>
            <person name="Gonzalez D."/>
            <person name="Huber K."/>
            <person name="Hedrich S."/>
            <person name="Rojas-Villalobos C."/>
            <person name="Quatrini R."/>
            <person name="Dinamarca M.A."/>
            <person name="Schwarz A."/>
            <person name="Canales C."/>
            <person name="Nancucheo I."/>
        </authorList>
    </citation>
    <scope>NUCLEOTIDE SEQUENCE [LARGE SCALE GENOMIC DNA]</scope>
    <source>
        <strain evidence="2 3">USS-CCA1</strain>
    </source>
</reference>
<evidence type="ECO:0008006" key="4">
    <source>
        <dbReference type="Google" id="ProtNLM"/>
    </source>
</evidence>
<keyword evidence="1" id="KW-0472">Membrane</keyword>